<dbReference type="RefSeq" id="WP_150598587.1">
    <property type="nucleotide sequence ID" value="NZ_CABPRW010000001.1"/>
</dbReference>
<dbReference type="GO" id="GO:0003988">
    <property type="term" value="F:acetyl-CoA C-acyltransferase activity"/>
    <property type="evidence" value="ECO:0007669"/>
    <property type="project" value="UniProtKB-ARBA"/>
</dbReference>
<evidence type="ECO:0000256" key="3">
    <source>
        <dbReference type="ARBA" id="ARBA00023315"/>
    </source>
</evidence>
<dbReference type="Pfam" id="PF02803">
    <property type="entry name" value="Thiolase_C"/>
    <property type="match status" value="1"/>
</dbReference>
<dbReference type="PIRSF" id="PIRSF000429">
    <property type="entry name" value="Ac-CoA_Ac_transf"/>
    <property type="match status" value="1"/>
</dbReference>
<dbReference type="SUPFAM" id="SSF53901">
    <property type="entry name" value="Thiolase-like"/>
    <property type="match status" value="2"/>
</dbReference>
<dbReference type="InterPro" id="IPR020617">
    <property type="entry name" value="Thiolase_C"/>
</dbReference>
<reference evidence="8 9" key="1">
    <citation type="submission" date="2019-08" db="EMBL/GenBank/DDBJ databases">
        <authorList>
            <person name="Peeters C."/>
        </authorList>
    </citation>
    <scope>NUCLEOTIDE SEQUENCE [LARGE SCALE GENOMIC DNA]</scope>
    <source>
        <strain evidence="8 9">LMG 31113</strain>
    </source>
</reference>
<dbReference type="InterPro" id="IPR020616">
    <property type="entry name" value="Thiolase_N"/>
</dbReference>
<dbReference type="Gene3D" id="3.40.47.10">
    <property type="match status" value="2"/>
</dbReference>
<feature type="active site" description="Proton acceptor" evidence="4">
    <location>
        <position position="373"/>
    </location>
</feature>
<dbReference type="AlphaFoldDB" id="A0A5E4S565"/>
<dbReference type="PROSITE" id="PS00737">
    <property type="entry name" value="THIOLASE_2"/>
    <property type="match status" value="1"/>
</dbReference>
<keyword evidence="3 5" id="KW-0012">Acyltransferase</keyword>
<feature type="domain" description="Thiolase C-terminal" evidence="7">
    <location>
        <begin position="265"/>
        <end position="386"/>
    </location>
</feature>
<dbReference type="OrthoDB" id="8951704at2"/>
<sequence length="388" mass="41157">MKASDLAGHEPVIVDVVRTPVGRRNGALREWHATALLAHVLSALIERSGVPRGDVDDVIAGCATQVGEQAGNIARTALLMADFPVTVPGTTVQRACGSSQQAIHFADNLIRSGVCEVVIAGGVELMSKTQGGNDDTRYGLRYPPSLVERFSMPSMGIAAERIAERWQLDRGYLDELALRSHALSAEAQDAGRFDRQMVPLAGVDGQRLERDEGVRRDTSLDKLASLKASFREDGRVTAGNASQVSDGAAAILIMTAAKAREYGLRPRAMLRAQRVVGVDPSLMLTGPIPATQQILARSGLALADIDLFEINEAFSSVLGAWLAELKPDLSRVNVNGGSIAVGHPLGSTGARLMAGLVDELERRGGRYGLQSMCCGGGLGTATIVERVE</sequence>
<evidence type="ECO:0000259" key="6">
    <source>
        <dbReference type="Pfam" id="PF00108"/>
    </source>
</evidence>
<evidence type="ECO:0000313" key="9">
    <source>
        <dbReference type="Proteomes" id="UP000382577"/>
    </source>
</evidence>
<dbReference type="InterPro" id="IPR020613">
    <property type="entry name" value="Thiolase_CS"/>
</dbReference>
<evidence type="ECO:0000256" key="5">
    <source>
        <dbReference type="RuleBase" id="RU003557"/>
    </source>
</evidence>
<feature type="active site" description="Proton acceptor" evidence="4">
    <location>
        <position position="343"/>
    </location>
</feature>
<gene>
    <name evidence="8" type="ORF">PFI31113_00540</name>
</gene>
<evidence type="ECO:0000256" key="1">
    <source>
        <dbReference type="ARBA" id="ARBA00010982"/>
    </source>
</evidence>
<feature type="active site" description="Acyl-thioester intermediate" evidence="4">
    <location>
        <position position="96"/>
    </location>
</feature>
<feature type="domain" description="Thiolase N-terminal" evidence="6">
    <location>
        <begin position="12"/>
        <end position="256"/>
    </location>
</feature>
<organism evidence="8 9">
    <name type="scientific">Pandoraea fibrosis</name>
    <dbReference type="NCBI Taxonomy" id="1891094"/>
    <lineage>
        <taxon>Bacteria</taxon>
        <taxon>Pseudomonadati</taxon>
        <taxon>Pseudomonadota</taxon>
        <taxon>Betaproteobacteria</taxon>
        <taxon>Burkholderiales</taxon>
        <taxon>Burkholderiaceae</taxon>
        <taxon>Pandoraea</taxon>
    </lineage>
</organism>
<dbReference type="InterPro" id="IPR002155">
    <property type="entry name" value="Thiolase"/>
</dbReference>
<evidence type="ECO:0000313" key="8">
    <source>
        <dbReference type="EMBL" id="VVD69724.1"/>
    </source>
</evidence>
<protein>
    <submittedName>
        <fullName evidence="8">Acetyl-CoA acetyltransferase</fullName>
    </submittedName>
</protein>
<dbReference type="PANTHER" id="PTHR43365:SF1">
    <property type="entry name" value="ACETYL-COA C-ACYLTRANSFERASE"/>
    <property type="match status" value="1"/>
</dbReference>
<evidence type="ECO:0000256" key="2">
    <source>
        <dbReference type="ARBA" id="ARBA00022679"/>
    </source>
</evidence>
<dbReference type="Pfam" id="PF00108">
    <property type="entry name" value="Thiolase_N"/>
    <property type="match status" value="1"/>
</dbReference>
<evidence type="ECO:0000259" key="7">
    <source>
        <dbReference type="Pfam" id="PF02803"/>
    </source>
</evidence>
<keyword evidence="2 5" id="KW-0808">Transferase</keyword>
<dbReference type="CDD" id="cd00751">
    <property type="entry name" value="thiolase"/>
    <property type="match status" value="1"/>
</dbReference>
<dbReference type="EMBL" id="CABPRW010000001">
    <property type="protein sequence ID" value="VVD69724.1"/>
    <property type="molecule type" value="Genomic_DNA"/>
</dbReference>
<accession>A0A5E4S565</accession>
<evidence type="ECO:0000256" key="4">
    <source>
        <dbReference type="PIRSR" id="PIRSR000429-1"/>
    </source>
</evidence>
<dbReference type="Proteomes" id="UP000382577">
    <property type="component" value="Unassembled WGS sequence"/>
</dbReference>
<proteinExistence type="inferred from homology"/>
<dbReference type="PANTHER" id="PTHR43365">
    <property type="entry name" value="BLR7806 PROTEIN"/>
    <property type="match status" value="1"/>
</dbReference>
<comment type="similarity">
    <text evidence="1 5">Belongs to the thiolase-like superfamily. Thiolase family.</text>
</comment>
<dbReference type="InterPro" id="IPR016039">
    <property type="entry name" value="Thiolase-like"/>
</dbReference>
<dbReference type="NCBIfam" id="TIGR01930">
    <property type="entry name" value="AcCoA-C-Actrans"/>
    <property type="match status" value="1"/>
</dbReference>
<name>A0A5E4S565_9BURK</name>